<keyword evidence="2" id="KW-1185">Reference proteome</keyword>
<accession>A0A0P1BNV6</accession>
<dbReference type="OrthoDB" id="40579at2759"/>
<dbReference type="PANTHER" id="PTHR18901">
    <property type="entry name" value="2-DEOXYGLUCOSE-6-PHOSPHATE PHOSPHATASE 2"/>
    <property type="match status" value="1"/>
</dbReference>
<dbReference type="Proteomes" id="UP000054845">
    <property type="component" value="Unassembled WGS sequence"/>
</dbReference>
<organism evidence="1 2">
    <name type="scientific">Ceraceosorus bombacis</name>
    <dbReference type="NCBI Taxonomy" id="401625"/>
    <lineage>
        <taxon>Eukaryota</taxon>
        <taxon>Fungi</taxon>
        <taxon>Dikarya</taxon>
        <taxon>Basidiomycota</taxon>
        <taxon>Ustilaginomycotina</taxon>
        <taxon>Exobasidiomycetes</taxon>
        <taxon>Ceraceosorales</taxon>
        <taxon>Ceraceosoraceae</taxon>
        <taxon>Ceraceosorus</taxon>
    </lineage>
</organism>
<sequence length="120" mass="12975">MTERPASRLQDFARFELLKLAGMIAHCSKAGEEPSIAKEVRLWGAENDAAGLAGGEGDILVFEDAKPGVQAGKAAGMKVVWVPDPNLRALLSKENEDLNADQILESLEDFEPEAWGLPPF</sequence>
<evidence type="ECO:0000313" key="2">
    <source>
        <dbReference type="Proteomes" id="UP000054845"/>
    </source>
</evidence>
<dbReference type="InterPro" id="IPR036412">
    <property type="entry name" value="HAD-like_sf"/>
</dbReference>
<dbReference type="PANTHER" id="PTHR18901:SF38">
    <property type="entry name" value="PSEUDOURIDINE-5'-PHOSPHATASE"/>
    <property type="match status" value="1"/>
</dbReference>
<name>A0A0P1BNV6_9BASI</name>
<dbReference type="InterPro" id="IPR023214">
    <property type="entry name" value="HAD_sf"/>
</dbReference>
<keyword evidence="1" id="KW-0378">Hydrolase</keyword>
<reference evidence="1 2" key="1">
    <citation type="submission" date="2014-09" db="EMBL/GenBank/DDBJ databases">
        <authorList>
            <person name="Magalhaes I.L.F."/>
            <person name="Oliveira U."/>
            <person name="Santos F.R."/>
            <person name="Vidigal T.H.D.A."/>
            <person name="Brescovit A.D."/>
            <person name="Santos A.J."/>
        </authorList>
    </citation>
    <scope>NUCLEOTIDE SEQUENCE [LARGE SCALE GENOMIC DNA]</scope>
</reference>
<dbReference type="STRING" id="401625.A0A0P1BNV6"/>
<evidence type="ECO:0000313" key="1">
    <source>
        <dbReference type="EMBL" id="CEH18481.1"/>
    </source>
</evidence>
<protein>
    <submittedName>
        <fullName evidence="1">Predicted haloacid-halidohydrolase and related hydrolases</fullName>
    </submittedName>
</protein>
<dbReference type="Gene3D" id="3.40.50.1000">
    <property type="entry name" value="HAD superfamily/HAD-like"/>
    <property type="match status" value="1"/>
</dbReference>
<dbReference type="EMBL" id="CCYA01000275">
    <property type="protein sequence ID" value="CEH18481.1"/>
    <property type="molecule type" value="Genomic_DNA"/>
</dbReference>
<dbReference type="SUPFAM" id="SSF56784">
    <property type="entry name" value="HAD-like"/>
    <property type="match status" value="1"/>
</dbReference>
<dbReference type="GO" id="GO:0016791">
    <property type="term" value="F:phosphatase activity"/>
    <property type="evidence" value="ECO:0007669"/>
    <property type="project" value="TreeGrafter"/>
</dbReference>
<dbReference type="AlphaFoldDB" id="A0A0P1BNV6"/>
<proteinExistence type="predicted"/>